<feature type="transmembrane region" description="Helical" evidence="1">
    <location>
        <begin position="38"/>
        <end position="59"/>
    </location>
</feature>
<sequence length="65" mass="7174">MNRFRRAPWWIYAVTIGALNIARQIVFPPTRVGTAVTIGLFFAVLAISFVVVTGVRALVTPRGDE</sequence>
<reference evidence="2 3" key="1">
    <citation type="submission" date="2019-07" db="EMBL/GenBank/DDBJ databases">
        <title>New species of Amycolatopsis and Streptomyces.</title>
        <authorList>
            <person name="Duangmal K."/>
            <person name="Teo W.F.A."/>
            <person name="Lipun K."/>
        </authorList>
    </citation>
    <scope>NUCLEOTIDE SEQUENCE [LARGE SCALE GENOMIC DNA]</scope>
    <source>
        <strain evidence="2 3">NBRC 109810</strain>
    </source>
</reference>
<proteinExistence type="predicted"/>
<feature type="transmembrane region" description="Helical" evidence="1">
    <location>
        <begin position="7"/>
        <end position="26"/>
    </location>
</feature>
<gene>
    <name evidence="2" type="ORF">FNH09_21345</name>
</gene>
<accession>A0A5N8VIA3</accession>
<organism evidence="2 3">
    <name type="scientific">Streptomyces adustus</name>
    <dbReference type="NCBI Taxonomy" id="1609272"/>
    <lineage>
        <taxon>Bacteria</taxon>
        <taxon>Bacillati</taxon>
        <taxon>Actinomycetota</taxon>
        <taxon>Actinomycetes</taxon>
        <taxon>Kitasatosporales</taxon>
        <taxon>Streptomycetaceae</taxon>
        <taxon>Streptomyces</taxon>
    </lineage>
</organism>
<dbReference type="RefSeq" id="WP_152890363.1">
    <property type="nucleotide sequence ID" value="NZ_VJZD01000084.1"/>
</dbReference>
<comment type="caution">
    <text evidence="2">The sequence shown here is derived from an EMBL/GenBank/DDBJ whole genome shotgun (WGS) entry which is preliminary data.</text>
</comment>
<dbReference type="Proteomes" id="UP000325849">
    <property type="component" value="Unassembled WGS sequence"/>
</dbReference>
<keyword evidence="1" id="KW-1133">Transmembrane helix</keyword>
<dbReference type="EMBL" id="VJZD01000084">
    <property type="protein sequence ID" value="MPY33695.1"/>
    <property type="molecule type" value="Genomic_DNA"/>
</dbReference>
<evidence type="ECO:0000256" key="1">
    <source>
        <dbReference type="SAM" id="Phobius"/>
    </source>
</evidence>
<evidence type="ECO:0000313" key="3">
    <source>
        <dbReference type="Proteomes" id="UP000325849"/>
    </source>
</evidence>
<keyword evidence="1" id="KW-0472">Membrane</keyword>
<protein>
    <submittedName>
        <fullName evidence="2">Uncharacterized protein</fullName>
    </submittedName>
</protein>
<evidence type="ECO:0000313" key="2">
    <source>
        <dbReference type="EMBL" id="MPY33695.1"/>
    </source>
</evidence>
<keyword evidence="3" id="KW-1185">Reference proteome</keyword>
<dbReference type="OrthoDB" id="3542463at2"/>
<dbReference type="AlphaFoldDB" id="A0A5N8VIA3"/>
<keyword evidence="1" id="KW-0812">Transmembrane</keyword>
<name>A0A5N8VIA3_9ACTN</name>